<reference evidence="7" key="1">
    <citation type="submission" date="2018-03" db="EMBL/GenBank/DDBJ databases">
        <authorList>
            <person name="Guldener U."/>
        </authorList>
    </citation>
    <scope>NUCLEOTIDE SEQUENCE</scope>
</reference>
<name>A0AAE8MW57_9PEZI</name>
<dbReference type="Gene3D" id="3.40.50.300">
    <property type="entry name" value="P-loop containing nucleotide triphosphate hydrolases"/>
    <property type="match status" value="2"/>
</dbReference>
<protein>
    <recommendedName>
        <fullName evidence="6">DNA2/NAM7 helicase-like C-terminal domain-containing protein</fullName>
    </recommendedName>
</protein>
<feature type="compositionally biased region" description="Polar residues" evidence="5">
    <location>
        <begin position="1"/>
        <end position="13"/>
    </location>
</feature>
<evidence type="ECO:0000256" key="2">
    <source>
        <dbReference type="ARBA" id="ARBA00022801"/>
    </source>
</evidence>
<sequence>MSQPAITPATQAPGTDPAAERAKSTAKNLYTWCALVAGSASGPIIAASPTLGLDAKIGARLVLFRSSKVVSAWAGFTLSFPFGKDDQATNEAKGYGVKYKVTDLGTLGLTKADSLHIDVRLPRGGYTMDFEDASDKVRARLSGAGHPVKHVSVFTELSQYVNENRPIVDKVTLASLLRQREFIFVTCRSHEAMRNMFVDYYMPDPFVYPYGEEHRWHRDRLWMTHMETRGKEQFQPAYSYSDDNSHVAVAVQFNAQDILWVDEAAKKIAEKEFRAYFVPKNPDHADPADPRCRFYVIVSTPETFKMEYLSAWSRLTKGGGTCELELQKGDPEMRWGCVVVEHPRSIPALKEKHSPEQFDTVVLATPRPAKTKRFNCVSLIFDAGLEETERKVNAMNRFLPGAAPTRTTEFCDNMDLTTEERQRLHRDLMRGQGFYEFMTGGAGAERAPDMTERPTDGDASSEADTESVLDITEQPAGGDLVSDGDVLTDAIDWTPDLGTGKSSLAEDQRREPGFRKLPVVNYVDNFDLGLIDAVIEQVPAEDRARFRAYMSDRELGLCLIEAGPGFGKTSVLAACGILMVIILHNCLVTGPTNVAISNAAARIYDVSANVFTSYNADNLPVLRLRRPLVVRAYPAQVELSAFIHLLRDPRDPENAAGRNSRFHLPYTQTYWLLVLFGVDSIGELHDDDSNMLFKMRDSMPQRPELAPFFEVASGRISWEQFLAKSGDGLEHNILRLFSELLFSANFVCATPACTENDENVRSWKAAVASGVIVDEAGNMSRADLACVWGNCLLPCILAGDTRQLPPTVMTGREMDSEGYFFNRLADDGRISALEMLKASGFPVHVLHSQLRMPPALFDAPSREFYPDTPFTYAEWCSASRPEFESGRILEKFAQARFPDLRPPPEGMFKPVFLHCVKSEVYLNTITRSKRCPGQVDVAMDFIAGLVKEGIKADKIITLICPYAANVLHAEYRRRDSYKELLADMPAVSTIDSYQGKENDIIVVVFGTNKRYGVGFTGQRNRLNVLLTRARCGLVLVGDLDAVPKAKAKVKGGDKQTDIGPNGETVFVSIGSIRNIYNELVESGRVVTIAKDDAVRANEADEVARIEELKRKRKAGDADAKDARFVERKAAEEAQAMETREADRRTTESPEFD</sequence>
<dbReference type="GO" id="GO:0016787">
    <property type="term" value="F:hydrolase activity"/>
    <property type="evidence" value="ECO:0007669"/>
    <property type="project" value="UniProtKB-KW"/>
</dbReference>
<organism evidence="7 8">
    <name type="scientific">Cephalotrichum gorgonifer</name>
    <dbReference type="NCBI Taxonomy" id="2041049"/>
    <lineage>
        <taxon>Eukaryota</taxon>
        <taxon>Fungi</taxon>
        <taxon>Dikarya</taxon>
        <taxon>Ascomycota</taxon>
        <taxon>Pezizomycotina</taxon>
        <taxon>Sordariomycetes</taxon>
        <taxon>Hypocreomycetidae</taxon>
        <taxon>Microascales</taxon>
        <taxon>Microascaceae</taxon>
        <taxon>Cephalotrichum</taxon>
    </lineage>
</organism>
<accession>A0AAE8MW57</accession>
<dbReference type="CDD" id="cd18808">
    <property type="entry name" value="SF1_C_Upf1"/>
    <property type="match status" value="1"/>
</dbReference>
<feature type="region of interest" description="Disordered" evidence="5">
    <location>
        <begin position="1110"/>
        <end position="1152"/>
    </location>
</feature>
<dbReference type="InterPro" id="IPR050534">
    <property type="entry name" value="Coronavir_polyprotein_1ab"/>
</dbReference>
<gene>
    <name evidence="7" type="ORF">DNG_04284</name>
</gene>
<feature type="compositionally biased region" description="Basic and acidic residues" evidence="5">
    <location>
        <begin position="446"/>
        <end position="456"/>
    </location>
</feature>
<proteinExistence type="predicted"/>
<dbReference type="InterPro" id="IPR041679">
    <property type="entry name" value="DNA2/NAM7-like_C"/>
</dbReference>
<keyword evidence="2" id="KW-0378">Hydrolase</keyword>
<dbReference type="GO" id="GO:0005524">
    <property type="term" value="F:ATP binding"/>
    <property type="evidence" value="ECO:0007669"/>
    <property type="project" value="UniProtKB-KW"/>
</dbReference>
<keyword evidence="1" id="KW-0547">Nucleotide-binding</keyword>
<evidence type="ECO:0000259" key="6">
    <source>
        <dbReference type="Pfam" id="PF13087"/>
    </source>
</evidence>
<dbReference type="Proteomes" id="UP001187682">
    <property type="component" value="Unassembled WGS sequence"/>
</dbReference>
<comment type="caution">
    <text evidence="7">The sequence shown here is derived from an EMBL/GenBank/DDBJ whole genome shotgun (WGS) entry which is preliminary data.</text>
</comment>
<dbReference type="AlphaFoldDB" id="A0AAE8MW57"/>
<feature type="domain" description="DNA2/NAM7 helicase-like C-terminal" evidence="6">
    <location>
        <begin position="831"/>
        <end position="1038"/>
    </location>
</feature>
<feature type="region of interest" description="Disordered" evidence="5">
    <location>
        <begin position="1"/>
        <end position="20"/>
    </location>
</feature>
<keyword evidence="4" id="KW-0067">ATP-binding</keyword>
<feature type="region of interest" description="Disordered" evidence="5">
    <location>
        <begin position="440"/>
        <end position="466"/>
    </location>
</feature>
<dbReference type="PANTHER" id="PTHR43788">
    <property type="entry name" value="DNA2/NAM7 HELICASE FAMILY MEMBER"/>
    <property type="match status" value="1"/>
</dbReference>
<dbReference type="InterPro" id="IPR027417">
    <property type="entry name" value="P-loop_NTPase"/>
</dbReference>
<dbReference type="EMBL" id="ONZQ02000005">
    <property type="protein sequence ID" value="SPO01611.1"/>
    <property type="molecule type" value="Genomic_DNA"/>
</dbReference>
<evidence type="ECO:0000256" key="3">
    <source>
        <dbReference type="ARBA" id="ARBA00022806"/>
    </source>
</evidence>
<evidence type="ECO:0000256" key="5">
    <source>
        <dbReference type="SAM" id="MobiDB-lite"/>
    </source>
</evidence>
<evidence type="ECO:0000256" key="4">
    <source>
        <dbReference type="ARBA" id="ARBA00022840"/>
    </source>
</evidence>
<keyword evidence="8" id="KW-1185">Reference proteome</keyword>
<evidence type="ECO:0000313" key="8">
    <source>
        <dbReference type="Proteomes" id="UP001187682"/>
    </source>
</evidence>
<dbReference type="GO" id="GO:0043139">
    <property type="term" value="F:5'-3' DNA helicase activity"/>
    <property type="evidence" value="ECO:0007669"/>
    <property type="project" value="TreeGrafter"/>
</dbReference>
<dbReference type="Pfam" id="PF13087">
    <property type="entry name" value="AAA_12"/>
    <property type="match status" value="1"/>
</dbReference>
<evidence type="ECO:0000256" key="1">
    <source>
        <dbReference type="ARBA" id="ARBA00022741"/>
    </source>
</evidence>
<dbReference type="InterPro" id="IPR047187">
    <property type="entry name" value="SF1_C_Upf1"/>
</dbReference>
<dbReference type="SUPFAM" id="SSF52540">
    <property type="entry name" value="P-loop containing nucleoside triphosphate hydrolases"/>
    <property type="match status" value="1"/>
</dbReference>
<evidence type="ECO:0000313" key="7">
    <source>
        <dbReference type="EMBL" id="SPO01611.1"/>
    </source>
</evidence>
<dbReference type="PANTHER" id="PTHR43788:SF8">
    <property type="entry name" value="DNA-BINDING PROTEIN SMUBP-2"/>
    <property type="match status" value="1"/>
</dbReference>
<keyword evidence="3" id="KW-0347">Helicase</keyword>